<feature type="compositionally biased region" description="Basic and acidic residues" evidence="1">
    <location>
        <begin position="313"/>
        <end position="325"/>
    </location>
</feature>
<dbReference type="InterPro" id="IPR038765">
    <property type="entry name" value="Papain-like_cys_pep_sf"/>
</dbReference>
<dbReference type="Proteomes" id="UP000230423">
    <property type="component" value="Unassembled WGS sequence"/>
</dbReference>
<dbReference type="SUPFAM" id="SSF54001">
    <property type="entry name" value="Cysteine proteinases"/>
    <property type="match status" value="1"/>
</dbReference>
<evidence type="ECO:0000313" key="4">
    <source>
        <dbReference type="Proteomes" id="UP000230423"/>
    </source>
</evidence>
<proteinExistence type="predicted"/>
<feature type="compositionally biased region" description="Polar residues" evidence="1">
    <location>
        <begin position="332"/>
        <end position="342"/>
    </location>
</feature>
<dbReference type="Pfam" id="PF00443">
    <property type="entry name" value="UCH"/>
    <property type="match status" value="1"/>
</dbReference>
<organism evidence="3 4">
    <name type="scientific">Teladorsagia circumcincta</name>
    <name type="common">Brown stomach worm</name>
    <name type="synonym">Ostertagia circumcincta</name>
    <dbReference type="NCBI Taxonomy" id="45464"/>
    <lineage>
        <taxon>Eukaryota</taxon>
        <taxon>Metazoa</taxon>
        <taxon>Ecdysozoa</taxon>
        <taxon>Nematoda</taxon>
        <taxon>Chromadorea</taxon>
        <taxon>Rhabditida</taxon>
        <taxon>Rhabditina</taxon>
        <taxon>Rhabditomorpha</taxon>
        <taxon>Strongyloidea</taxon>
        <taxon>Trichostrongylidae</taxon>
        <taxon>Teladorsagia</taxon>
    </lineage>
</organism>
<evidence type="ECO:0000256" key="1">
    <source>
        <dbReference type="SAM" id="MobiDB-lite"/>
    </source>
</evidence>
<evidence type="ECO:0000259" key="2">
    <source>
        <dbReference type="PROSITE" id="PS50235"/>
    </source>
</evidence>
<dbReference type="InterPro" id="IPR028889">
    <property type="entry name" value="USP"/>
</dbReference>
<accession>A0A2G9TUH4</accession>
<sequence length="626" mass="66895">MSHTSLIYCCPSVLVLQILCFNNAGRKIFKEIDVEKSLSLNPFTYAKQGGDLYELAGVVSHAGDLTDGHYIAMAKGFDGEYHYFDDTLISYVDEKRNFRRKGFSPYLIIYRRMKPNNFALEKSARSAKSSKKFDSKLSTSCGGKSASGPRKNSDPSVDNVSPKSLTPTVKSNLVFPSTIKSHLRAHVTKGLSPLSCRKSSPAMKSSQEHSAVKRSSPVTSTFENNKKSFSTVNTADTATKESSPSTPLSERARNGSLVVSAIHVAEGSSPSASSFEKSKKSYTVVNPSKVAKRSSPQPSTNEKGRNGSPALPRFEERSSPRKMDKTCPSPDKSISTLVSSTPGEKDRTCSSIDNACPIEESSLNSTKKNDSSTSSSAIDTSSSAPSLENAVVPVITQSLVKTELPSTGPELTRNPSQLSDVLTACLGSTSGSLPCPPTAITPAGIPRFLPVSPPQESSRLSAIGRKTPKMLVREASSAKPALSNGRIGQVEHRLKMRVLTSAVGNAYGSFTSLIMRPAKQRMPPQLEAPMDFFPSVTALPSANETNTTLKHVAAFAKRTSTTACVGNDTPLSSVRPQTHASSENYNPSDVLPTIDNITNGVSSRNSSVVTNGNSEDAGPDHSVDTK</sequence>
<feature type="compositionally biased region" description="Polar residues" evidence="1">
    <location>
        <begin position="565"/>
        <end position="587"/>
    </location>
</feature>
<dbReference type="Gene3D" id="3.90.70.10">
    <property type="entry name" value="Cysteine proteinases"/>
    <property type="match status" value="1"/>
</dbReference>
<feature type="compositionally biased region" description="Polar residues" evidence="1">
    <location>
        <begin position="216"/>
        <end position="248"/>
    </location>
</feature>
<dbReference type="PROSITE" id="PS00973">
    <property type="entry name" value="USP_2"/>
    <property type="match status" value="1"/>
</dbReference>
<evidence type="ECO:0000313" key="3">
    <source>
        <dbReference type="EMBL" id="PIO61679.1"/>
    </source>
</evidence>
<dbReference type="InterPro" id="IPR001394">
    <property type="entry name" value="Peptidase_C19_UCH"/>
</dbReference>
<dbReference type="AlphaFoldDB" id="A0A2G9TUH4"/>
<feature type="region of interest" description="Disordered" evidence="1">
    <location>
        <begin position="565"/>
        <end position="626"/>
    </location>
</feature>
<dbReference type="GO" id="GO:0004843">
    <property type="term" value="F:cysteine-type deubiquitinase activity"/>
    <property type="evidence" value="ECO:0007669"/>
    <property type="project" value="InterPro"/>
</dbReference>
<reference evidence="3 4" key="1">
    <citation type="submission" date="2015-09" db="EMBL/GenBank/DDBJ databases">
        <title>Draft genome of the parasitic nematode Teladorsagia circumcincta isolate WARC Sus (inbred).</title>
        <authorList>
            <person name="Mitreva M."/>
        </authorList>
    </citation>
    <scope>NUCLEOTIDE SEQUENCE [LARGE SCALE GENOMIC DNA]</scope>
    <source>
        <strain evidence="3 4">S</strain>
    </source>
</reference>
<protein>
    <recommendedName>
        <fullName evidence="2">USP domain-containing protein</fullName>
    </recommendedName>
</protein>
<feature type="region of interest" description="Disordered" evidence="1">
    <location>
        <begin position="266"/>
        <end position="386"/>
    </location>
</feature>
<dbReference type="EMBL" id="KZ353194">
    <property type="protein sequence ID" value="PIO61679.1"/>
    <property type="molecule type" value="Genomic_DNA"/>
</dbReference>
<keyword evidence="4" id="KW-1185">Reference proteome</keyword>
<feature type="compositionally biased region" description="Low complexity" evidence="1">
    <location>
        <begin position="361"/>
        <end position="386"/>
    </location>
</feature>
<dbReference type="InterPro" id="IPR018200">
    <property type="entry name" value="USP_CS"/>
</dbReference>
<dbReference type="GO" id="GO:0016579">
    <property type="term" value="P:protein deubiquitination"/>
    <property type="evidence" value="ECO:0007669"/>
    <property type="project" value="InterPro"/>
</dbReference>
<dbReference type="OrthoDB" id="420187at2759"/>
<feature type="compositionally biased region" description="Polar residues" evidence="1">
    <location>
        <begin position="595"/>
        <end position="614"/>
    </location>
</feature>
<feature type="compositionally biased region" description="Polar residues" evidence="1">
    <location>
        <begin position="154"/>
        <end position="165"/>
    </location>
</feature>
<gene>
    <name evidence="3" type="ORF">TELCIR_16790</name>
</gene>
<feature type="region of interest" description="Disordered" evidence="1">
    <location>
        <begin position="131"/>
        <end position="165"/>
    </location>
</feature>
<feature type="domain" description="USP" evidence="2">
    <location>
        <begin position="1"/>
        <end position="113"/>
    </location>
</feature>
<dbReference type="CDD" id="cd02257">
    <property type="entry name" value="Peptidase_C19"/>
    <property type="match status" value="1"/>
</dbReference>
<name>A0A2G9TUH4_TELCI</name>
<feature type="region of interest" description="Disordered" evidence="1">
    <location>
        <begin position="190"/>
        <end position="254"/>
    </location>
</feature>
<dbReference type="PROSITE" id="PS50235">
    <property type="entry name" value="USP_3"/>
    <property type="match status" value="1"/>
</dbReference>